<dbReference type="GO" id="GO:0008967">
    <property type="term" value="F:phosphoglycolate phosphatase activity"/>
    <property type="evidence" value="ECO:0007669"/>
    <property type="project" value="TreeGrafter"/>
</dbReference>
<accession>A0A2D2Q346</accession>
<dbReference type="InterPro" id="IPR023214">
    <property type="entry name" value="HAD_sf"/>
</dbReference>
<dbReference type="GO" id="GO:0006281">
    <property type="term" value="P:DNA repair"/>
    <property type="evidence" value="ECO:0007669"/>
    <property type="project" value="TreeGrafter"/>
</dbReference>
<name>A0A2D2Q346_PARLV</name>
<reference evidence="1 2" key="1">
    <citation type="submission" date="2016-11" db="EMBL/GenBank/DDBJ databases">
        <title>Complete genome sequence of thermophilic cyanobacteria strain Synechococcus sp. PCC6715.</title>
        <authorList>
            <person name="Tang J."/>
            <person name="Daroch M."/>
            <person name="Liang Y."/>
            <person name="Jiang D."/>
            <person name="Shah M."/>
        </authorList>
    </citation>
    <scope>NUCLEOTIDE SEQUENCE [LARGE SCALE GENOMIC DNA]</scope>
    <source>
        <strain evidence="1 2">PCC 6715</strain>
    </source>
</reference>
<dbReference type="PANTHER" id="PTHR43434:SF21">
    <property type="entry name" value="SLL0295 PROTEIN"/>
    <property type="match status" value="1"/>
</dbReference>
<dbReference type="InterPro" id="IPR050155">
    <property type="entry name" value="HAD-like_hydrolase_sf"/>
</dbReference>
<evidence type="ECO:0000313" key="2">
    <source>
        <dbReference type="Proteomes" id="UP000231057"/>
    </source>
</evidence>
<protein>
    <recommendedName>
        <fullName evidence="3">Haloacid dehalogenase</fullName>
    </recommendedName>
</protein>
<organism evidence="1 2">
    <name type="scientific">Parathermosynechococcus lividus PCC 6715</name>
    <dbReference type="NCBI Taxonomy" id="1917166"/>
    <lineage>
        <taxon>Bacteria</taxon>
        <taxon>Bacillati</taxon>
        <taxon>Cyanobacteriota</taxon>
        <taxon>Cyanophyceae</taxon>
        <taxon>Acaryochloridales</taxon>
        <taxon>Thermosynechococcaceae</taxon>
        <taxon>Parathermosynechococcus</taxon>
    </lineage>
</organism>
<dbReference type="SUPFAM" id="SSF56784">
    <property type="entry name" value="HAD-like"/>
    <property type="match status" value="1"/>
</dbReference>
<dbReference type="Proteomes" id="UP000231057">
    <property type="component" value="Chromosome"/>
</dbReference>
<dbReference type="Pfam" id="PF00702">
    <property type="entry name" value="Hydrolase"/>
    <property type="match status" value="1"/>
</dbReference>
<dbReference type="EMBL" id="CP018092">
    <property type="protein sequence ID" value="ATS18928.1"/>
    <property type="molecule type" value="Genomic_DNA"/>
</dbReference>
<reference evidence="2" key="2">
    <citation type="journal article" date="2022" name="Front. Microbiol.">
        <title>Comparative Genomic Analysis Revealed Distinct Molecular Components and Organization of CO2-Concentrating Mechanism in Thermophilic Cyanobacteria.</title>
        <authorList>
            <person name="Tang J."/>
            <person name="Zhou H."/>
            <person name="Yao D."/>
            <person name="Riaz S."/>
            <person name="You D."/>
            <person name="Klepacz-Smolka A."/>
            <person name="Daroch M."/>
        </authorList>
    </citation>
    <scope>NUCLEOTIDE SEQUENCE [LARGE SCALE GENOMIC DNA]</scope>
    <source>
        <strain evidence="2">PCC 6715</strain>
    </source>
</reference>
<gene>
    <name evidence="1" type="ORF">BRW62_09445</name>
</gene>
<dbReference type="OrthoDB" id="368044at2"/>
<dbReference type="GO" id="GO:0005829">
    <property type="term" value="C:cytosol"/>
    <property type="evidence" value="ECO:0007669"/>
    <property type="project" value="TreeGrafter"/>
</dbReference>
<sequence length="254" mass="29072">MDVLPSLLALDFDGVLCNGLREYFQTSWRVYQQVWQTSDVALADLEQQFYQLRPVITVGWEMPVLLRAILEEIPTAEISTHWPQVRDRLLHTYHLSAADLGQRVDGLRDEWIRNDWQHWLMLHDFYDGVVAAVQRWQAQGHAMAIVTTKEQRFVTYLLEQAGIIVPATAIYGKEQQQPKPMILLQLQAAYGTPLWFVEDRLGALLEVAATPELVSTRLFLATWGYTTADDCQQAQAHPRIQPLTLGEFCALLTP</sequence>
<keyword evidence="2" id="KW-1185">Reference proteome</keyword>
<dbReference type="RefSeq" id="WP_099799267.1">
    <property type="nucleotide sequence ID" value="NZ_CP018092.1"/>
</dbReference>
<evidence type="ECO:0000313" key="1">
    <source>
        <dbReference type="EMBL" id="ATS18928.1"/>
    </source>
</evidence>
<dbReference type="AlphaFoldDB" id="A0A2D2Q346"/>
<dbReference type="InterPro" id="IPR036412">
    <property type="entry name" value="HAD-like_sf"/>
</dbReference>
<evidence type="ECO:0008006" key="3">
    <source>
        <dbReference type="Google" id="ProtNLM"/>
    </source>
</evidence>
<dbReference type="Gene3D" id="3.40.50.1000">
    <property type="entry name" value="HAD superfamily/HAD-like"/>
    <property type="match status" value="1"/>
</dbReference>
<dbReference type="PANTHER" id="PTHR43434">
    <property type="entry name" value="PHOSPHOGLYCOLATE PHOSPHATASE"/>
    <property type="match status" value="1"/>
</dbReference>
<proteinExistence type="predicted"/>
<dbReference type="KEGG" id="slw:BRW62_09445"/>